<name>A0ABW5USD6_9BURK</name>
<comment type="caution">
    <text evidence="4">The sequence shown here is derived from an EMBL/GenBank/DDBJ whole genome shotgun (WGS) entry which is preliminary data.</text>
</comment>
<comment type="similarity">
    <text evidence="1 3">Belongs to the UreD family.</text>
</comment>
<dbReference type="EMBL" id="JBHUMV010000010">
    <property type="protein sequence ID" value="MFD2756363.1"/>
    <property type="molecule type" value="Genomic_DNA"/>
</dbReference>
<evidence type="ECO:0000256" key="1">
    <source>
        <dbReference type="ARBA" id="ARBA00007177"/>
    </source>
</evidence>
<comment type="function">
    <text evidence="3">Required for maturation of urease via the functional incorporation of the urease nickel metallocenter.</text>
</comment>
<dbReference type="PANTHER" id="PTHR33643:SF1">
    <property type="entry name" value="UREASE ACCESSORY PROTEIN D"/>
    <property type="match status" value="1"/>
</dbReference>
<keyword evidence="5" id="KW-1185">Reference proteome</keyword>
<dbReference type="Pfam" id="PF01774">
    <property type="entry name" value="UreD"/>
    <property type="match status" value="1"/>
</dbReference>
<proteinExistence type="inferred from homology"/>
<keyword evidence="2 3" id="KW-0143">Chaperone</keyword>
<dbReference type="InterPro" id="IPR002669">
    <property type="entry name" value="UreD"/>
</dbReference>
<reference evidence="5" key="1">
    <citation type="journal article" date="2019" name="Int. J. Syst. Evol. Microbiol.">
        <title>The Global Catalogue of Microorganisms (GCM) 10K type strain sequencing project: providing services to taxonomists for standard genome sequencing and annotation.</title>
        <authorList>
            <consortium name="The Broad Institute Genomics Platform"/>
            <consortium name="The Broad Institute Genome Sequencing Center for Infectious Disease"/>
            <person name="Wu L."/>
            <person name="Ma J."/>
        </authorList>
    </citation>
    <scope>NUCLEOTIDE SEQUENCE [LARGE SCALE GENOMIC DNA]</scope>
    <source>
        <strain evidence="5">TISTR 1906</strain>
    </source>
</reference>
<dbReference type="HAMAP" id="MF_01384">
    <property type="entry name" value="UreD"/>
    <property type="match status" value="1"/>
</dbReference>
<accession>A0ABW5USD6</accession>
<protein>
    <recommendedName>
        <fullName evidence="3">Urease accessory protein UreD</fullName>
    </recommendedName>
</protein>
<organism evidence="4 5">
    <name type="scientific">Comamonas terrae</name>
    <dbReference type="NCBI Taxonomy" id="673548"/>
    <lineage>
        <taxon>Bacteria</taxon>
        <taxon>Pseudomonadati</taxon>
        <taxon>Pseudomonadota</taxon>
        <taxon>Betaproteobacteria</taxon>
        <taxon>Burkholderiales</taxon>
        <taxon>Comamonadaceae</taxon>
        <taxon>Comamonas</taxon>
    </lineage>
</organism>
<dbReference type="Proteomes" id="UP001597463">
    <property type="component" value="Unassembled WGS sequence"/>
</dbReference>
<gene>
    <name evidence="3" type="primary">ureD</name>
    <name evidence="4" type="ORF">ACFSW6_20000</name>
</gene>
<evidence type="ECO:0000313" key="4">
    <source>
        <dbReference type="EMBL" id="MFD2756363.1"/>
    </source>
</evidence>
<keyword evidence="3" id="KW-0996">Nickel insertion</keyword>
<sequence>MGWHAQLNLDYRAQQGRTAVHFTHDGPLRVLKSLYPEGPGICHNVLVHPPGGLVGGDVLDIAVRVGEGAHALVTTPGATRFYKSNGEPALQRTRLSLAPGARLEWLPLEALAYNACEAVNHLELELAEGAQLLAWDVTALGLPLAGQPFEQGCFTQHLEWPGRFLERGVIAAHDHLLLDGGLGLAGRRCLASLVFASGSPVARAQREALLEATHELLQAAPSDVVAGVTAPNDHMLVLRALAPVVEPAMALCKSAWALWRSQLWGLRAAAPRIWAM</sequence>
<keyword evidence="3" id="KW-0963">Cytoplasm</keyword>
<dbReference type="RefSeq" id="WP_066476648.1">
    <property type="nucleotide sequence ID" value="NZ_BCNT01000006.1"/>
</dbReference>
<comment type="subunit">
    <text evidence="3">UreD, UreF and UreG form a complex that acts as a GTP-hydrolysis-dependent molecular chaperone, activating the urease apoprotein by helping to assemble the nickel containing metallocenter of UreC. The UreE protein probably delivers the nickel.</text>
</comment>
<evidence type="ECO:0000256" key="2">
    <source>
        <dbReference type="ARBA" id="ARBA00023186"/>
    </source>
</evidence>
<dbReference type="PANTHER" id="PTHR33643">
    <property type="entry name" value="UREASE ACCESSORY PROTEIN D"/>
    <property type="match status" value="1"/>
</dbReference>
<evidence type="ECO:0000256" key="3">
    <source>
        <dbReference type="HAMAP-Rule" id="MF_01384"/>
    </source>
</evidence>
<evidence type="ECO:0000313" key="5">
    <source>
        <dbReference type="Proteomes" id="UP001597463"/>
    </source>
</evidence>
<comment type="subcellular location">
    <subcellularLocation>
        <location evidence="3">Cytoplasm</location>
    </subcellularLocation>
</comment>